<accession>A0A1U9Z4S2</accession>
<protein>
    <submittedName>
        <fullName evidence="1">Uncharacterized protein</fullName>
    </submittedName>
</protein>
<dbReference type="OrthoDB" id="1551021at2"/>
<dbReference type="EMBL" id="CP020330">
    <property type="protein sequence ID" value="AQZ52664.1"/>
    <property type="molecule type" value="Genomic_DNA"/>
</dbReference>
<organism evidence="1 2">
    <name type="scientific">Martelella mediterranea DSM 17316</name>
    <dbReference type="NCBI Taxonomy" id="1122214"/>
    <lineage>
        <taxon>Bacteria</taxon>
        <taxon>Pseudomonadati</taxon>
        <taxon>Pseudomonadota</taxon>
        <taxon>Alphaproteobacteria</taxon>
        <taxon>Hyphomicrobiales</taxon>
        <taxon>Aurantimonadaceae</taxon>
        <taxon>Martelella</taxon>
    </lineage>
</organism>
<dbReference type="STRING" id="1122214.Mame_03357"/>
<keyword evidence="2" id="KW-1185">Reference proteome</keyword>
<dbReference type="Proteomes" id="UP000191135">
    <property type="component" value="Chromosome"/>
</dbReference>
<gene>
    <name evidence="1" type="ORF">Mame_03357</name>
</gene>
<reference evidence="1 2" key="1">
    <citation type="submission" date="2017-03" db="EMBL/GenBank/DDBJ databases">
        <title>Foreign affairs: Plasmid Transfer between Roseobacters and Rhizobia.</title>
        <authorList>
            <person name="Bartling P."/>
            <person name="Bunk B."/>
            <person name="Overmann J."/>
            <person name="Brinkmann H."/>
            <person name="Petersen J."/>
        </authorList>
    </citation>
    <scope>NUCLEOTIDE SEQUENCE [LARGE SCALE GENOMIC DNA]</scope>
    <source>
        <strain evidence="1 2">MACL11</strain>
    </source>
</reference>
<evidence type="ECO:0000313" key="1">
    <source>
        <dbReference type="EMBL" id="AQZ52664.1"/>
    </source>
</evidence>
<dbReference type="RefSeq" id="WP_018066489.1">
    <property type="nucleotide sequence ID" value="NZ_AQWH01000024.1"/>
</dbReference>
<proteinExistence type="predicted"/>
<name>A0A1U9Z4S2_9HYPH</name>
<evidence type="ECO:0000313" key="2">
    <source>
        <dbReference type="Proteomes" id="UP000191135"/>
    </source>
</evidence>
<dbReference type="KEGG" id="mmed:Mame_03357"/>
<dbReference type="AlphaFoldDB" id="A0A1U9Z4S2"/>
<sequence length="379" mass="42207">MSFTRKEPVPVSKNAVIRYLTDQGWQRETSRDGRLVKLSLRDAESADHPIDLIFSMAAEPQHERNEVAAAIDTLTQLYDIPRFQVTQILASIAYDVMLTRVPDEYVRHESVELGTANAYISGMKSFLAASATTEISGEQFFSRTLKEALLYANQCRFGHTFHGSFGFVIESPVGMNDAPAMPIVEESVPFGRKVMRRVSRGLTSFSHAVEQDDPAPLVAPDSGMSANMCDEVVGLIEDTGISKLEMSISFSPEWAPTEGISHRLYKIERRYVDLLKDASARLRKEESPKKCTVIGRIVRLETDGNPADLFGDPSGREITVSWDSADYGPIRMQIPLDPASYLEALEAHRSGQLFSVTGLLKRKGRGWLLEEAHNPRLIS</sequence>